<organism evidence="2 3">
    <name type="scientific">Chlamydomonas reinhardtii</name>
    <name type="common">Chlamydomonas smithii</name>
    <dbReference type="NCBI Taxonomy" id="3055"/>
    <lineage>
        <taxon>Eukaryota</taxon>
        <taxon>Viridiplantae</taxon>
        <taxon>Chlorophyta</taxon>
        <taxon>core chlorophytes</taxon>
        <taxon>Chlorophyceae</taxon>
        <taxon>CS clade</taxon>
        <taxon>Chlamydomonadales</taxon>
        <taxon>Chlamydomonadaceae</taxon>
        <taxon>Chlamydomonas</taxon>
    </lineage>
</organism>
<evidence type="ECO:0000256" key="1">
    <source>
        <dbReference type="SAM" id="MobiDB-lite"/>
    </source>
</evidence>
<evidence type="ECO:0000313" key="3">
    <source>
        <dbReference type="Proteomes" id="UP000006906"/>
    </source>
</evidence>
<evidence type="ECO:0000313" key="2">
    <source>
        <dbReference type="EMBL" id="PNW78224.1"/>
    </source>
</evidence>
<dbReference type="Proteomes" id="UP000006906">
    <property type="component" value="Chromosome 9"/>
</dbReference>
<dbReference type="AlphaFoldDB" id="A0A2K3DCG5"/>
<dbReference type="InParanoid" id="A0A2K3DCG5"/>
<proteinExistence type="predicted"/>
<dbReference type="RefSeq" id="XP_042920700.1">
    <property type="nucleotide sequence ID" value="XM_043065404.1"/>
</dbReference>
<protein>
    <submittedName>
        <fullName evidence="2">Uncharacterized protein</fullName>
    </submittedName>
</protein>
<name>A0A2K3DCG5_CHLRE</name>
<reference evidence="2 3" key="1">
    <citation type="journal article" date="2007" name="Science">
        <title>The Chlamydomonas genome reveals the evolution of key animal and plant functions.</title>
        <authorList>
            <person name="Merchant S.S."/>
            <person name="Prochnik S.E."/>
            <person name="Vallon O."/>
            <person name="Harris E.H."/>
            <person name="Karpowicz S.J."/>
            <person name="Witman G.B."/>
            <person name="Terry A."/>
            <person name="Salamov A."/>
            <person name="Fritz-Laylin L.K."/>
            <person name="Marechal-Drouard L."/>
            <person name="Marshall W.F."/>
            <person name="Qu L.H."/>
            <person name="Nelson D.R."/>
            <person name="Sanderfoot A.A."/>
            <person name="Spalding M.H."/>
            <person name="Kapitonov V.V."/>
            <person name="Ren Q."/>
            <person name="Ferris P."/>
            <person name="Lindquist E."/>
            <person name="Shapiro H."/>
            <person name="Lucas S.M."/>
            <person name="Grimwood J."/>
            <person name="Schmutz J."/>
            <person name="Cardol P."/>
            <person name="Cerutti H."/>
            <person name="Chanfreau G."/>
            <person name="Chen C.L."/>
            <person name="Cognat V."/>
            <person name="Croft M.T."/>
            <person name="Dent R."/>
            <person name="Dutcher S."/>
            <person name="Fernandez E."/>
            <person name="Fukuzawa H."/>
            <person name="Gonzalez-Ballester D."/>
            <person name="Gonzalez-Halphen D."/>
            <person name="Hallmann A."/>
            <person name="Hanikenne M."/>
            <person name="Hippler M."/>
            <person name="Inwood W."/>
            <person name="Jabbari K."/>
            <person name="Kalanon M."/>
            <person name="Kuras R."/>
            <person name="Lefebvre P.A."/>
            <person name="Lemaire S.D."/>
            <person name="Lobanov A.V."/>
            <person name="Lohr M."/>
            <person name="Manuell A."/>
            <person name="Meier I."/>
            <person name="Mets L."/>
            <person name="Mittag M."/>
            <person name="Mittelmeier T."/>
            <person name="Moroney J.V."/>
            <person name="Moseley J."/>
            <person name="Napoli C."/>
            <person name="Nedelcu A.M."/>
            <person name="Niyogi K."/>
            <person name="Novoselov S.V."/>
            <person name="Paulsen I.T."/>
            <person name="Pazour G."/>
            <person name="Purton S."/>
            <person name="Ral J.P."/>
            <person name="Riano-Pachon D.M."/>
            <person name="Riekhof W."/>
            <person name="Rymarquis L."/>
            <person name="Schroda M."/>
            <person name="Stern D."/>
            <person name="Umen J."/>
            <person name="Willows R."/>
            <person name="Wilson N."/>
            <person name="Zimmer S.L."/>
            <person name="Allmer J."/>
            <person name="Balk J."/>
            <person name="Bisova K."/>
            <person name="Chen C.J."/>
            <person name="Elias M."/>
            <person name="Gendler K."/>
            <person name="Hauser C."/>
            <person name="Lamb M.R."/>
            <person name="Ledford H."/>
            <person name="Long J.C."/>
            <person name="Minagawa J."/>
            <person name="Page M.D."/>
            <person name="Pan J."/>
            <person name="Pootakham W."/>
            <person name="Roje S."/>
            <person name="Rose A."/>
            <person name="Stahlberg E."/>
            <person name="Terauchi A.M."/>
            <person name="Yang P."/>
            <person name="Ball S."/>
            <person name="Bowler C."/>
            <person name="Dieckmann C.L."/>
            <person name="Gladyshev V.N."/>
            <person name="Green P."/>
            <person name="Jorgensen R."/>
            <person name="Mayfield S."/>
            <person name="Mueller-Roeber B."/>
            <person name="Rajamani S."/>
            <person name="Sayre R.T."/>
            <person name="Brokstein P."/>
            <person name="Dubchak I."/>
            <person name="Goodstein D."/>
            <person name="Hornick L."/>
            <person name="Huang Y.W."/>
            <person name="Jhaveri J."/>
            <person name="Luo Y."/>
            <person name="Martinez D."/>
            <person name="Ngau W.C."/>
            <person name="Otillar B."/>
            <person name="Poliakov A."/>
            <person name="Porter A."/>
            <person name="Szajkowski L."/>
            <person name="Werner G."/>
            <person name="Zhou K."/>
            <person name="Grigoriev I.V."/>
            <person name="Rokhsar D.S."/>
            <person name="Grossman A.R."/>
        </authorList>
    </citation>
    <scope>NUCLEOTIDE SEQUENCE [LARGE SCALE GENOMIC DNA]</scope>
    <source>
        <strain evidence="3">CC-503</strain>
    </source>
</reference>
<sequence length="89" mass="9347">MYVTAVWRRVLHWSTRARLPSPLPGPAASPQEAADRFAAAVALLSAGWAAARRACRPAGSEACRRAAAPGGRHRGDRATNGSTVSRPEG</sequence>
<accession>A0A2K3DCG5</accession>
<dbReference type="KEGG" id="cre:CHLRE_09g386745v5"/>
<feature type="compositionally biased region" description="Polar residues" evidence="1">
    <location>
        <begin position="79"/>
        <end position="89"/>
    </location>
</feature>
<dbReference type="GeneID" id="66054564"/>
<gene>
    <name evidence="2" type="ORF">CHLRE_09g386745v5</name>
</gene>
<keyword evidence="3" id="KW-1185">Reference proteome</keyword>
<dbReference type="Gramene" id="PNW78224">
    <property type="protein sequence ID" value="PNW78224"/>
    <property type="gene ID" value="CHLRE_09g386745v5"/>
</dbReference>
<feature type="region of interest" description="Disordered" evidence="1">
    <location>
        <begin position="59"/>
        <end position="89"/>
    </location>
</feature>
<dbReference type="EMBL" id="CM008970">
    <property type="protein sequence ID" value="PNW78224.1"/>
    <property type="molecule type" value="Genomic_DNA"/>
</dbReference>